<dbReference type="PROSITE" id="PS50053">
    <property type="entry name" value="UBIQUITIN_2"/>
    <property type="match status" value="1"/>
</dbReference>
<organism evidence="4">
    <name type="scientific">Ditylum brightwellii</name>
    <dbReference type="NCBI Taxonomy" id="49249"/>
    <lineage>
        <taxon>Eukaryota</taxon>
        <taxon>Sar</taxon>
        <taxon>Stramenopiles</taxon>
        <taxon>Ochrophyta</taxon>
        <taxon>Bacillariophyta</taxon>
        <taxon>Mediophyceae</taxon>
        <taxon>Lithodesmiophycidae</taxon>
        <taxon>Lithodesmiales</taxon>
        <taxon>Lithodesmiaceae</taxon>
        <taxon>Ditylum</taxon>
    </lineage>
</organism>
<evidence type="ECO:0000256" key="2">
    <source>
        <dbReference type="SAM" id="Phobius"/>
    </source>
</evidence>
<dbReference type="InterPro" id="IPR000626">
    <property type="entry name" value="Ubiquitin-like_dom"/>
</dbReference>
<sequence>MDKKNDDHPSSSSSLLTIDDMSPMDNSTLDMDSDNNKITLRIKCTGQSSPNTDHTMTIPNISMSVLKLKELVRKKIGPSANGRYLRLIASGRLLAPDKAPLSNFKVADGDVLHAVLAAPGVRGGQQAAMARGLTNRGSSSSRTRRMGGFNLRISDDTDGSDDDDDDDIEEGNERRGFDRLRSTGLSRDEIAAIRLYFSRQVDRFAEQRRNRNENNDENDTSDSNESNRGGDQHESEDGNAEENETPQSRREQRLRLEEEWMEAQGPASEFRMNLNSNAQSLLMFGGSNSLLFNQGEFGNGGSIAGRASGFIGSDRDFMCGFCLGFFFGFIMLYWVWMPTVSHKQKLGILTGISFQMALNLFKTGGVDNLVED</sequence>
<dbReference type="GO" id="GO:0005783">
    <property type="term" value="C:endoplasmic reticulum"/>
    <property type="evidence" value="ECO:0007669"/>
    <property type="project" value="TreeGrafter"/>
</dbReference>
<feature type="compositionally biased region" description="Low complexity" evidence="1">
    <location>
        <begin position="131"/>
        <end position="141"/>
    </location>
</feature>
<dbReference type="EMBL" id="HBGN01025607">
    <property type="protein sequence ID" value="CAD9340726.1"/>
    <property type="molecule type" value="Transcribed_RNA"/>
</dbReference>
<evidence type="ECO:0000313" key="4">
    <source>
        <dbReference type="EMBL" id="CAD9340726.1"/>
    </source>
</evidence>
<feature type="region of interest" description="Disordered" evidence="1">
    <location>
        <begin position="125"/>
        <end position="175"/>
    </location>
</feature>
<dbReference type="PANTHER" id="PTHR28049">
    <property type="entry name" value="TRANSMEMBRANE PROTEIN YOR223W"/>
    <property type="match status" value="1"/>
</dbReference>
<dbReference type="PANTHER" id="PTHR28049:SF1">
    <property type="entry name" value="DSC E3 UBIQUITIN LIGASE COMPLEX SUBUNIT 3"/>
    <property type="match status" value="1"/>
</dbReference>
<dbReference type="GO" id="GO:0044695">
    <property type="term" value="C:Dsc E3 ubiquitin ligase complex"/>
    <property type="evidence" value="ECO:0007669"/>
    <property type="project" value="InterPro"/>
</dbReference>
<dbReference type="InterPro" id="IPR029071">
    <property type="entry name" value="Ubiquitin-like_domsf"/>
</dbReference>
<protein>
    <recommendedName>
        <fullName evidence="3">Ubiquitin-like domain-containing protein</fullName>
    </recommendedName>
</protein>
<name>A0A7S1ZJG3_9STRA</name>
<feature type="region of interest" description="Disordered" evidence="1">
    <location>
        <begin position="1"/>
        <end position="33"/>
    </location>
</feature>
<dbReference type="InterPro" id="IPR025390">
    <property type="entry name" value="Dsc3_C"/>
</dbReference>
<dbReference type="InterPro" id="IPR045226">
    <property type="entry name" value="Dsc3"/>
</dbReference>
<feature type="domain" description="Ubiquitin-like" evidence="3">
    <location>
        <begin position="38"/>
        <end position="121"/>
    </location>
</feature>
<dbReference type="SMART" id="SM00213">
    <property type="entry name" value="UBQ"/>
    <property type="match status" value="1"/>
</dbReference>
<keyword evidence="2" id="KW-0812">Transmembrane</keyword>
<gene>
    <name evidence="4" type="ORF">DBRI1063_LOCUS16409</name>
</gene>
<dbReference type="Pfam" id="PF13373">
    <property type="entry name" value="Dsc3_C"/>
    <property type="match status" value="1"/>
</dbReference>
<evidence type="ECO:0000256" key="1">
    <source>
        <dbReference type="SAM" id="MobiDB-lite"/>
    </source>
</evidence>
<dbReference type="Gene3D" id="3.10.20.90">
    <property type="entry name" value="Phosphatidylinositol 3-kinase Catalytic Subunit, Chain A, domain 1"/>
    <property type="match status" value="1"/>
</dbReference>
<keyword evidence="2" id="KW-0472">Membrane</keyword>
<dbReference type="SUPFAM" id="SSF54236">
    <property type="entry name" value="Ubiquitin-like"/>
    <property type="match status" value="1"/>
</dbReference>
<feature type="transmembrane region" description="Helical" evidence="2">
    <location>
        <begin position="317"/>
        <end position="336"/>
    </location>
</feature>
<reference evidence="4" key="1">
    <citation type="submission" date="2021-01" db="EMBL/GenBank/DDBJ databases">
        <authorList>
            <person name="Corre E."/>
            <person name="Pelletier E."/>
            <person name="Niang G."/>
            <person name="Scheremetjew M."/>
            <person name="Finn R."/>
            <person name="Kale V."/>
            <person name="Holt S."/>
            <person name="Cochrane G."/>
            <person name="Meng A."/>
            <person name="Brown T."/>
            <person name="Cohen L."/>
        </authorList>
    </citation>
    <scope>NUCLEOTIDE SEQUENCE</scope>
    <source>
        <strain evidence="4">Pop2</strain>
    </source>
</reference>
<dbReference type="InterPro" id="IPR019413">
    <property type="entry name" value="Dsc3_ub-like_dom"/>
</dbReference>
<keyword evidence="2" id="KW-1133">Transmembrane helix</keyword>
<dbReference type="Pfam" id="PF10302">
    <property type="entry name" value="Dsc3_N"/>
    <property type="match status" value="1"/>
</dbReference>
<feature type="region of interest" description="Disordered" evidence="1">
    <location>
        <begin position="206"/>
        <end position="251"/>
    </location>
</feature>
<proteinExistence type="predicted"/>
<accession>A0A7S1ZJG3</accession>
<evidence type="ECO:0000259" key="3">
    <source>
        <dbReference type="PROSITE" id="PS50053"/>
    </source>
</evidence>
<dbReference type="AlphaFoldDB" id="A0A7S1ZJG3"/>
<feature type="compositionally biased region" description="Acidic residues" evidence="1">
    <location>
        <begin position="156"/>
        <end position="170"/>
    </location>
</feature>